<dbReference type="InterPro" id="IPR023213">
    <property type="entry name" value="CAT-like_dom_sf"/>
</dbReference>
<dbReference type="Pfam" id="PF00198">
    <property type="entry name" value="2-oxoacid_dh"/>
    <property type="match status" value="1"/>
</dbReference>
<feature type="domain" description="Peripheral subunit-binding (PSBD)" evidence="9">
    <location>
        <begin position="213"/>
        <end position="250"/>
    </location>
</feature>
<feature type="compositionally biased region" description="Polar residues" evidence="7">
    <location>
        <begin position="261"/>
        <end position="272"/>
    </location>
</feature>
<evidence type="ECO:0000256" key="6">
    <source>
        <dbReference type="RuleBase" id="RU003423"/>
    </source>
</evidence>
<keyword evidence="10" id="KW-0670">Pyruvate</keyword>
<keyword evidence="5 6" id="KW-0012">Acyltransferase</keyword>
<evidence type="ECO:0000259" key="8">
    <source>
        <dbReference type="PROSITE" id="PS50968"/>
    </source>
</evidence>
<dbReference type="Pfam" id="PF02817">
    <property type="entry name" value="E3_binding"/>
    <property type="match status" value="1"/>
</dbReference>
<dbReference type="PANTHER" id="PTHR43178">
    <property type="entry name" value="DIHYDROLIPOAMIDE ACETYLTRANSFERASE COMPONENT OF PYRUVATE DEHYDROGENASE COMPLEX"/>
    <property type="match status" value="1"/>
</dbReference>
<dbReference type="InterPro" id="IPR011053">
    <property type="entry name" value="Single_hybrid_motif"/>
</dbReference>
<evidence type="ECO:0000256" key="5">
    <source>
        <dbReference type="ARBA" id="ARBA00023315"/>
    </source>
</evidence>
<dbReference type="EMBL" id="LT906441">
    <property type="protein sequence ID" value="SNV29748.1"/>
    <property type="molecule type" value="Genomic_DNA"/>
</dbReference>
<dbReference type="PROSITE" id="PS00189">
    <property type="entry name" value="LIPOYL"/>
    <property type="match status" value="1"/>
</dbReference>
<gene>
    <name evidence="10" type="primary">pdhC</name>
    <name evidence="10" type="ORF">SAMEA4412665_00327</name>
</gene>
<dbReference type="InterPro" id="IPR001078">
    <property type="entry name" value="2-oxoacid_DH_actylTfrase"/>
</dbReference>
<dbReference type="InterPro" id="IPR004167">
    <property type="entry name" value="PSBD"/>
</dbReference>
<dbReference type="PROSITE" id="PS51826">
    <property type="entry name" value="PSBD"/>
    <property type="match status" value="1"/>
</dbReference>
<evidence type="ECO:0000256" key="3">
    <source>
        <dbReference type="ARBA" id="ARBA00022679"/>
    </source>
</evidence>
<reference evidence="10 11" key="1">
    <citation type="submission" date="2017-06" db="EMBL/GenBank/DDBJ databases">
        <authorList>
            <consortium name="Pathogen Informatics"/>
        </authorList>
    </citation>
    <scope>NUCLEOTIDE SEQUENCE [LARGE SCALE GENOMIC DNA]</scope>
    <source>
        <strain evidence="10 11">NCTC11865</strain>
    </source>
</reference>
<feature type="compositionally biased region" description="Low complexity" evidence="7">
    <location>
        <begin position="135"/>
        <end position="147"/>
    </location>
</feature>
<evidence type="ECO:0000313" key="10">
    <source>
        <dbReference type="EMBL" id="SNV29748.1"/>
    </source>
</evidence>
<dbReference type="InterPro" id="IPR003016">
    <property type="entry name" value="2-oxoA_DH_lipoyl-BS"/>
</dbReference>
<dbReference type="InterPro" id="IPR050743">
    <property type="entry name" value="2-oxoacid_DH_E2_comp"/>
</dbReference>
<dbReference type="SUPFAM" id="SSF51230">
    <property type="entry name" value="Single hybrid motif"/>
    <property type="match status" value="1"/>
</dbReference>
<dbReference type="Gene3D" id="4.10.320.10">
    <property type="entry name" value="E3-binding domain"/>
    <property type="match status" value="1"/>
</dbReference>
<dbReference type="GO" id="GO:0016407">
    <property type="term" value="F:acetyltransferase activity"/>
    <property type="evidence" value="ECO:0007669"/>
    <property type="project" value="TreeGrafter"/>
</dbReference>
<dbReference type="Gene3D" id="3.30.559.10">
    <property type="entry name" value="Chloramphenicol acetyltransferase-like domain"/>
    <property type="match status" value="1"/>
</dbReference>
<feature type="compositionally biased region" description="Low complexity" evidence="7">
    <location>
        <begin position="232"/>
        <end position="243"/>
    </location>
</feature>
<evidence type="ECO:0000256" key="4">
    <source>
        <dbReference type="ARBA" id="ARBA00022823"/>
    </source>
</evidence>
<dbReference type="PANTHER" id="PTHR43178:SF5">
    <property type="entry name" value="LIPOAMIDE ACYLTRANSFERASE COMPONENT OF BRANCHED-CHAIN ALPHA-KETO ACID DEHYDROGENASE COMPLEX, MITOCHONDRIAL"/>
    <property type="match status" value="1"/>
</dbReference>
<evidence type="ECO:0000259" key="9">
    <source>
        <dbReference type="PROSITE" id="PS51826"/>
    </source>
</evidence>
<dbReference type="EC" id="2.3.1.-" evidence="6"/>
<dbReference type="GO" id="GO:0005737">
    <property type="term" value="C:cytoplasm"/>
    <property type="evidence" value="ECO:0007669"/>
    <property type="project" value="TreeGrafter"/>
</dbReference>
<keyword evidence="4 6" id="KW-0450">Lipoyl</keyword>
<comment type="cofactor">
    <cofactor evidence="1 6">
        <name>(R)-lipoate</name>
        <dbReference type="ChEBI" id="CHEBI:83088"/>
    </cofactor>
</comment>
<dbReference type="SUPFAM" id="SSF52777">
    <property type="entry name" value="CoA-dependent acyltransferases"/>
    <property type="match status" value="1"/>
</dbReference>
<feature type="region of interest" description="Disordered" evidence="7">
    <location>
        <begin position="232"/>
        <end position="272"/>
    </location>
</feature>
<dbReference type="InterPro" id="IPR000089">
    <property type="entry name" value="Biotin_lipoyl"/>
</dbReference>
<proteinExistence type="inferred from homology"/>
<sequence length="531" mass="55621">MKTYTMPDPGEGLTEAEVVSWLVSPGDTVKINDVLCEVETAKSIVELPSPFAGTVHSLAADEGQTVPVGGALIVIDDGSGADDSHPGDGADQAGTDDAGKSGGSAATDGEEKLLVGHIPAAEGGRRRRRRGAGAGQQASAARGATQQTTPDEPPVAASAHQDGLTPPSAPAGQDRSAVSPLRDADPQAHGTAPQPDPSNPPRMDASTGPEHVLAKPPARRLAAELGVDLTTVTGTGRDGVITRTDVKQAAGNDPADRKTTDSTPQPVIPAQTSGDTQLFAQSWISRTMLGGEPTAPGERRVPIHGVRKVTAEAVKTSMDTKALVTAFLTCDVTPTMDLVARLRADRAFRGLRVSPLTVWCKAVTLAMRRTPVVNASWDDETGQIVHHEQVNLGIAAATPRGLMVPVVRDAQDMTMLDLAQELTRIIAVAKEGRLQPADYTGGTFSITNVGVFGLNAGTPVVNRDESAILVLGSIDRRPWVVGTGDDERIVPRWVTTMSLGFDHRLIDGEQGSTFLHDLAEILSDPTAALLY</sequence>
<dbReference type="Gene3D" id="2.40.50.100">
    <property type="match status" value="1"/>
</dbReference>
<dbReference type="SUPFAM" id="SSF47005">
    <property type="entry name" value="Peripheral subunit-binding domain of 2-oxo acid dehydrogenase complex"/>
    <property type="match status" value="1"/>
</dbReference>
<dbReference type="CDD" id="cd06849">
    <property type="entry name" value="lipoyl_domain"/>
    <property type="match status" value="1"/>
</dbReference>
<dbReference type="Pfam" id="PF00364">
    <property type="entry name" value="Biotin_lipoyl"/>
    <property type="match status" value="1"/>
</dbReference>
<protein>
    <recommendedName>
        <fullName evidence="6">Dihydrolipoamide acetyltransferase component of pyruvate dehydrogenase complex</fullName>
        <ecNumber evidence="6">2.3.1.-</ecNumber>
    </recommendedName>
</protein>
<dbReference type="eggNOG" id="COG0508">
    <property type="taxonomic scope" value="Bacteria"/>
</dbReference>
<evidence type="ECO:0000256" key="7">
    <source>
        <dbReference type="SAM" id="MobiDB-lite"/>
    </source>
</evidence>
<comment type="similarity">
    <text evidence="2 6">Belongs to the 2-oxoacid dehydrogenase family.</text>
</comment>
<accession>A0A239W724</accession>
<feature type="domain" description="Lipoyl-binding" evidence="8">
    <location>
        <begin position="1"/>
        <end position="76"/>
    </location>
</feature>
<organism evidence="10 11">
    <name type="scientific">Cutibacterium granulosum</name>
    <dbReference type="NCBI Taxonomy" id="33011"/>
    <lineage>
        <taxon>Bacteria</taxon>
        <taxon>Bacillati</taxon>
        <taxon>Actinomycetota</taxon>
        <taxon>Actinomycetes</taxon>
        <taxon>Propionibacteriales</taxon>
        <taxon>Propionibacteriaceae</taxon>
        <taxon>Cutibacterium</taxon>
    </lineage>
</organism>
<keyword evidence="3 6" id="KW-0808">Transferase</keyword>
<evidence type="ECO:0000256" key="2">
    <source>
        <dbReference type="ARBA" id="ARBA00007317"/>
    </source>
</evidence>
<name>A0A239W724_9ACTN</name>
<evidence type="ECO:0000313" key="11">
    <source>
        <dbReference type="Proteomes" id="UP000215332"/>
    </source>
</evidence>
<dbReference type="PROSITE" id="PS50968">
    <property type="entry name" value="BIOTINYL_LIPOYL"/>
    <property type="match status" value="1"/>
</dbReference>
<dbReference type="GO" id="GO:0031405">
    <property type="term" value="F:lipoic acid binding"/>
    <property type="evidence" value="ECO:0007669"/>
    <property type="project" value="TreeGrafter"/>
</dbReference>
<dbReference type="KEGG" id="cgrn:4412665_00327"/>
<dbReference type="AlphaFoldDB" id="A0A239W724"/>
<evidence type="ECO:0000256" key="1">
    <source>
        <dbReference type="ARBA" id="ARBA00001938"/>
    </source>
</evidence>
<feature type="region of interest" description="Disordered" evidence="7">
    <location>
        <begin position="76"/>
        <end position="214"/>
    </location>
</feature>
<dbReference type="InterPro" id="IPR036625">
    <property type="entry name" value="E3-bd_dom_sf"/>
</dbReference>
<dbReference type="Proteomes" id="UP000215332">
    <property type="component" value="Chromosome 1"/>
</dbReference>